<feature type="domain" description="Peptidase M28" evidence="1">
    <location>
        <begin position="284"/>
        <end position="492"/>
    </location>
</feature>
<name>A0AAU7CEY9_9BACT</name>
<proteinExistence type="predicted"/>
<dbReference type="Gene3D" id="3.40.630.10">
    <property type="entry name" value="Zn peptidases"/>
    <property type="match status" value="2"/>
</dbReference>
<dbReference type="Pfam" id="PF04389">
    <property type="entry name" value="Peptidase_M28"/>
    <property type="match status" value="1"/>
</dbReference>
<dbReference type="EMBL" id="CP155447">
    <property type="protein sequence ID" value="XBH03746.1"/>
    <property type="molecule type" value="Genomic_DNA"/>
</dbReference>
<dbReference type="GO" id="GO:0008235">
    <property type="term" value="F:metalloexopeptidase activity"/>
    <property type="evidence" value="ECO:0007669"/>
    <property type="project" value="InterPro"/>
</dbReference>
<evidence type="ECO:0000313" key="2">
    <source>
        <dbReference type="EMBL" id="XBH03746.1"/>
    </source>
</evidence>
<reference evidence="2" key="1">
    <citation type="submission" date="2024-05" db="EMBL/GenBank/DDBJ databases">
        <title>Planctomycetes of the genus Singulisphaera possess chitinolytic capabilities.</title>
        <authorList>
            <person name="Ivanova A."/>
        </authorList>
    </citation>
    <scope>NUCLEOTIDE SEQUENCE</scope>
    <source>
        <strain evidence="2">Ch08T</strain>
    </source>
</reference>
<evidence type="ECO:0000259" key="1">
    <source>
        <dbReference type="Pfam" id="PF04389"/>
    </source>
</evidence>
<dbReference type="InterPro" id="IPR045175">
    <property type="entry name" value="M28_fam"/>
</dbReference>
<dbReference type="GO" id="GO:0006508">
    <property type="term" value="P:proteolysis"/>
    <property type="evidence" value="ECO:0007669"/>
    <property type="project" value="InterPro"/>
</dbReference>
<dbReference type="InterPro" id="IPR007484">
    <property type="entry name" value="Peptidase_M28"/>
</dbReference>
<dbReference type="PANTHER" id="PTHR12147">
    <property type="entry name" value="METALLOPEPTIDASE M28 FAMILY MEMBER"/>
    <property type="match status" value="1"/>
</dbReference>
<dbReference type="AlphaFoldDB" id="A0AAU7CEY9"/>
<dbReference type="SUPFAM" id="SSF53187">
    <property type="entry name" value="Zn-dependent exopeptidases"/>
    <property type="match status" value="1"/>
</dbReference>
<gene>
    <name evidence="2" type="ORF">V5E97_36390</name>
</gene>
<dbReference type="PANTHER" id="PTHR12147:SF26">
    <property type="entry name" value="PEPTIDASE M28 DOMAIN-CONTAINING PROTEIN"/>
    <property type="match status" value="1"/>
</dbReference>
<dbReference type="RefSeq" id="WP_406696486.1">
    <property type="nucleotide sequence ID" value="NZ_CP155447.1"/>
</dbReference>
<organism evidence="2">
    <name type="scientific">Singulisphaera sp. Ch08</name>
    <dbReference type="NCBI Taxonomy" id="3120278"/>
    <lineage>
        <taxon>Bacteria</taxon>
        <taxon>Pseudomonadati</taxon>
        <taxon>Planctomycetota</taxon>
        <taxon>Planctomycetia</taxon>
        <taxon>Isosphaerales</taxon>
        <taxon>Isosphaeraceae</taxon>
        <taxon>Singulisphaera</taxon>
    </lineage>
</organism>
<sequence length="526" mass="57614">MLGKILRVEYIFTGIALTIAIWAHGAEDKAPPAFDPTADQSAALDQISADSLQGHLSFLASDLLEGRDTPSRGLDLAAEYIAAQFRRAGLEPVGDDGYFQTANWQFAEPNARSFAFEMRRGDDRIPLTKDQVSMAGLKGIDLTSKPSVKVELREIETLKLDQIQGKVVITECPDPERVATDRKPATLIAFNRFLTRMRELKPALVVNISRDLKQASGLDGQRLIDPEFPSGSRASLADRLGFPLVKIHDSKVVEIFDALPIGESPWEFSVHLDEPTLRPVKIRNVAGLLRGSDPTLKETYVLLTAHYDHIGVRASAADDRIYNGANDDGSGTVTVIEVASALAKLKQRPSRSLVFLTFFGEEKGLLGSRYYARHPLVPIAKTVADVNLEQVGRTDSTEGPQVASASMTGIDFSTVGNVFQAAGKAEGIRVYKHPQNGDAYFARSDNQALADLGVPAHTLTVSFDYPDYHGLSDHWDKIDYANMAKVNRMTARALLMIAEDPAEPQWNETNPKTAVYRKARSLGAAQ</sequence>
<accession>A0AAU7CEY9</accession>
<protein>
    <submittedName>
        <fullName evidence="2">M28 family peptidase</fullName>
    </submittedName>
</protein>